<reference evidence="3" key="2">
    <citation type="submission" date="2015-01" db="EMBL/GenBank/DDBJ databases">
        <title>Evolutionary Origins and Diversification of the Mycorrhizal Mutualists.</title>
        <authorList>
            <consortium name="DOE Joint Genome Institute"/>
            <consortium name="Mycorrhizal Genomics Consortium"/>
            <person name="Kohler A."/>
            <person name="Kuo A."/>
            <person name="Nagy L.G."/>
            <person name="Floudas D."/>
            <person name="Copeland A."/>
            <person name="Barry K.W."/>
            <person name="Cichocki N."/>
            <person name="Veneault-Fourrey C."/>
            <person name="LaButti K."/>
            <person name="Lindquist E.A."/>
            <person name="Lipzen A."/>
            <person name="Lundell T."/>
            <person name="Morin E."/>
            <person name="Murat C."/>
            <person name="Riley R."/>
            <person name="Ohm R."/>
            <person name="Sun H."/>
            <person name="Tunlid A."/>
            <person name="Henrissat B."/>
            <person name="Grigoriev I.V."/>
            <person name="Hibbett D.S."/>
            <person name="Martin F."/>
        </authorList>
    </citation>
    <scope>NUCLEOTIDE SEQUENCE [LARGE SCALE GENOMIC DNA]</scope>
    <source>
        <strain evidence="2 3">MAFF 305830</strain>
    </source>
</reference>
<sequence>MQAKLITVSRSPPEIYSRSTTSVETLVQSVLKQNTFPYCSWSFYKHTASVELETSFCWFNRSTQS</sequence>
<dbReference type="AlphaFoldDB" id="A0A0C2X258"/>
<proteinExistence type="predicted"/>
<evidence type="ECO:0000313" key="2">
    <source>
        <dbReference type="EMBL" id="KIM26372.1"/>
    </source>
</evidence>
<name>A0A0C2X258_SERVB</name>
<reference evidence="1" key="3">
    <citation type="submission" date="2015-02" db="EMBL/GenBank/DDBJ databases">
        <title>Evolutionary Origins and Diversification of the Mycorrhizal Mutualists.</title>
        <authorList>
            <consortium name="DOE Joint Genome Institute"/>
            <consortium name="Mycorrhizal Genomics Consortium"/>
            <person name="Kohler A."/>
            <person name="Kuo A."/>
            <person name="Nagy L.G."/>
            <person name="Floudas D."/>
            <person name="Copeland A."/>
            <person name="Barry K.W."/>
            <person name="Cichocki N."/>
            <person name="Veneault-Fourrey C."/>
            <person name="LaButti K."/>
            <person name="Lindquist E.A."/>
            <person name="Lipzen A."/>
            <person name="Lundell T."/>
            <person name="Morin E."/>
            <person name="Murat C."/>
            <person name="Riley R."/>
            <person name="Ohm R."/>
            <person name="Sun H."/>
            <person name="Tunlid A."/>
            <person name="Henrissat B."/>
            <person name="Grigoriev I.V."/>
            <person name="Hibbett D.S."/>
            <person name="Martin F."/>
        </authorList>
    </citation>
    <scope>NUCLEOTIDE SEQUENCE</scope>
    <source>
        <strain evidence="1">MAFF 305830</strain>
    </source>
</reference>
<gene>
    <name evidence="2" type="ORF">M408DRAFT_192132</name>
    <name evidence="1" type="ORF">M408DRAFT_263091</name>
</gene>
<keyword evidence="3" id="KW-1185">Reference proteome</keyword>
<reference evidence="1 3" key="1">
    <citation type="submission" date="2014-04" db="EMBL/GenBank/DDBJ databases">
        <authorList>
            <consortium name="DOE Joint Genome Institute"/>
            <person name="Kuo A."/>
            <person name="Zuccaro A."/>
            <person name="Kohler A."/>
            <person name="Nagy L.G."/>
            <person name="Floudas D."/>
            <person name="Copeland A."/>
            <person name="Barry K.W."/>
            <person name="Cichocki N."/>
            <person name="Veneault-Fourrey C."/>
            <person name="LaButti K."/>
            <person name="Lindquist E.A."/>
            <person name="Lipzen A."/>
            <person name="Lundell T."/>
            <person name="Morin E."/>
            <person name="Murat C."/>
            <person name="Sun H."/>
            <person name="Tunlid A."/>
            <person name="Henrissat B."/>
            <person name="Grigoriev I.V."/>
            <person name="Hibbett D.S."/>
            <person name="Martin F."/>
            <person name="Nordberg H.P."/>
            <person name="Cantor M.N."/>
            <person name="Hua S.X."/>
        </authorList>
    </citation>
    <scope>NUCLEOTIDE SEQUENCE [LARGE SCALE GENOMIC DNA]</scope>
    <source>
        <strain evidence="1 3">MAFF 305830</strain>
    </source>
</reference>
<accession>A0A0C2X258</accession>
<evidence type="ECO:0000313" key="3">
    <source>
        <dbReference type="Proteomes" id="UP000054097"/>
    </source>
</evidence>
<dbReference type="EMBL" id="KN824336">
    <property type="protein sequence ID" value="KIM23522.1"/>
    <property type="molecule type" value="Genomic_DNA"/>
</dbReference>
<organism evidence="1 3">
    <name type="scientific">Serendipita vermifera MAFF 305830</name>
    <dbReference type="NCBI Taxonomy" id="933852"/>
    <lineage>
        <taxon>Eukaryota</taxon>
        <taxon>Fungi</taxon>
        <taxon>Dikarya</taxon>
        <taxon>Basidiomycota</taxon>
        <taxon>Agaricomycotina</taxon>
        <taxon>Agaricomycetes</taxon>
        <taxon>Sebacinales</taxon>
        <taxon>Serendipitaceae</taxon>
        <taxon>Serendipita</taxon>
    </lineage>
</organism>
<dbReference type="Proteomes" id="UP000054097">
    <property type="component" value="Unassembled WGS sequence"/>
</dbReference>
<dbReference type="EMBL" id="KN824306">
    <property type="protein sequence ID" value="KIM26372.1"/>
    <property type="molecule type" value="Genomic_DNA"/>
</dbReference>
<protein>
    <submittedName>
        <fullName evidence="1">Uncharacterized protein</fullName>
    </submittedName>
</protein>
<dbReference type="HOGENOM" id="CLU_2851162_0_0_1"/>
<evidence type="ECO:0000313" key="1">
    <source>
        <dbReference type="EMBL" id="KIM23522.1"/>
    </source>
</evidence>